<dbReference type="SMART" id="SM00646">
    <property type="entry name" value="Ami_3"/>
    <property type="match status" value="1"/>
</dbReference>
<dbReference type="Gene3D" id="3.40.630.40">
    <property type="entry name" value="Zn-dependent exopeptidases"/>
    <property type="match status" value="1"/>
</dbReference>
<dbReference type="GO" id="GO:0008745">
    <property type="term" value="F:N-acetylmuramoyl-L-alanine amidase activity"/>
    <property type="evidence" value="ECO:0007669"/>
    <property type="project" value="UniProtKB-EC"/>
</dbReference>
<reference evidence="5" key="1">
    <citation type="submission" date="2023-06" db="EMBL/GenBank/DDBJ databases">
        <title>Genomic of Parafulvivirga corallium.</title>
        <authorList>
            <person name="Wang G."/>
        </authorList>
    </citation>
    <scope>NUCLEOTIDE SEQUENCE</scope>
    <source>
        <strain evidence="5">BMA10</strain>
    </source>
</reference>
<comment type="catalytic activity">
    <reaction evidence="1">
        <text>Hydrolyzes the link between N-acetylmuramoyl residues and L-amino acid residues in certain cell-wall glycopeptides.</text>
        <dbReference type="EC" id="3.5.1.28"/>
    </reaction>
</comment>
<organism evidence="5 6">
    <name type="scientific">Splendidivirga corallicola</name>
    <dbReference type="NCBI Taxonomy" id="3051826"/>
    <lineage>
        <taxon>Bacteria</taxon>
        <taxon>Pseudomonadati</taxon>
        <taxon>Bacteroidota</taxon>
        <taxon>Cytophagia</taxon>
        <taxon>Cytophagales</taxon>
        <taxon>Splendidivirgaceae</taxon>
        <taxon>Splendidivirga</taxon>
    </lineage>
</organism>
<keyword evidence="6" id="KW-1185">Reference proteome</keyword>
<dbReference type="CDD" id="cd02696">
    <property type="entry name" value="MurNAc-LAA"/>
    <property type="match status" value="1"/>
</dbReference>
<dbReference type="InterPro" id="IPR050695">
    <property type="entry name" value="N-acetylmuramoyl_amidase_3"/>
</dbReference>
<evidence type="ECO:0000259" key="4">
    <source>
        <dbReference type="SMART" id="SM00646"/>
    </source>
</evidence>
<keyword evidence="3 5" id="KW-0378">Hydrolase</keyword>
<protein>
    <recommendedName>
        <fullName evidence="2">N-acetylmuramoyl-L-alanine amidase</fullName>
        <ecNumber evidence="2">3.5.1.28</ecNumber>
    </recommendedName>
</protein>
<name>A0ABT8KUX8_9BACT</name>
<dbReference type="PANTHER" id="PTHR30404">
    <property type="entry name" value="N-ACETYLMURAMOYL-L-ALANINE AMIDASE"/>
    <property type="match status" value="1"/>
</dbReference>
<dbReference type="PANTHER" id="PTHR30404:SF0">
    <property type="entry name" value="N-ACETYLMURAMOYL-L-ALANINE AMIDASE AMIC"/>
    <property type="match status" value="1"/>
</dbReference>
<dbReference type="EC" id="3.5.1.28" evidence="2"/>
<comment type="caution">
    <text evidence="5">The sequence shown here is derived from an EMBL/GenBank/DDBJ whole genome shotgun (WGS) entry which is preliminary data.</text>
</comment>
<dbReference type="SUPFAM" id="SSF53187">
    <property type="entry name" value="Zn-dependent exopeptidases"/>
    <property type="match status" value="1"/>
</dbReference>
<evidence type="ECO:0000256" key="3">
    <source>
        <dbReference type="ARBA" id="ARBA00022801"/>
    </source>
</evidence>
<evidence type="ECO:0000313" key="6">
    <source>
        <dbReference type="Proteomes" id="UP001172082"/>
    </source>
</evidence>
<sequence>MASKYLWLFDPGHGGIINGEYQTAGKRSPKLEDGRQLFEGEFNRAVVKRIVEDCKSLAIDCINLVDTEIDLPLRERTDLANDIYRRNLQAGGKHCLFISIHANAYMPQGEKLRFNQANGWEIFTTIGETKSDVLAEYFFQEMNKVFPTRRFRSDYSDNDPDKEKNFFVLRKTVMPAVLTENFFMTNREEVDILLSEDGRDKIALGHMNAIKRIENIDLF</sequence>
<dbReference type="Proteomes" id="UP001172082">
    <property type="component" value="Unassembled WGS sequence"/>
</dbReference>
<gene>
    <name evidence="5" type="ORF">QQ008_24585</name>
</gene>
<accession>A0ABT8KUX8</accession>
<evidence type="ECO:0000256" key="1">
    <source>
        <dbReference type="ARBA" id="ARBA00001561"/>
    </source>
</evidence>
<dbReference type="Pfam" id="PF01520">
    <property type="entry name" value="Amidase_3"/>
    <property type="match status" value="1"/>
</dbReference>
<proteinExistence type="predicted"/>
<evidence type="ECO:0000256" key="2">
    <source>
        <dbReference type="ARBA" id="ARBA00011901"/>
    </source>
</evidence>
<feature type="domain" description="MurNAc-LAA" evidence="4">
    <location>
        <begin position="84"/>
        <end position="211"/>
    </location>
</feature>
<dbReference type="EMBL" id="JAUJEA010000012">
    <property type="protein sequence ID" value="MDN5204592.1"/>
    <property type="molecule type" value="Genomic_DNA"/>
</dbReference>
<dbReference type="InterPro" id="IPR002508">
    <property type="entry name" value="MurNAc-LAA_cat"/>
</dbReference>
<evidence type="ECO:0000313" key="5">
    <source>
        <dbReference type="EMBL" id="MDN5204592.1"/>
    </source>
</evidence>
<dbReference type="RefSeq" id="WP_346754616.1">
    <property type="nucleotide sequence ID" value="NZ_JAUJEA010000012.1"/>
</dbReference>